<dbReference type="GeneID" id="19686785"/>
<name>A0A060AGS5_9CAUD</name>
<dbReference type="Gene3D" id="2.130.10.30">
    <property type="entry name" value="Regulator of chromosome condensation 1/beta-lactamase-inhibitor protein II"/>
    <property type="match status" value="1"/>
</dbReference>
<sequence>MYPFAIINFAGGGPTPGEQGLKTFLKGGDTYFALGHNGDLYVMGASTGNGLGKTGTTFNPSTGGWTITNTGVEQIYGNLNMGCLLKKNGSFYVTGYQNAFPINTAEEQNDWRLVDPSYYTVGGYSTFDNIVQFHQSFFLCADGNVYSCSTTGVTQVTSVPAGGIKYIHVSNDPDNKIIITNSGAVYAQGYNGQGKAIDAKGTVSTSWLGNTWKQVRDCTSDYEEAYTLQSRRRNGANTIMDRYNLILARKTDGSWWVSGTQGTGLGNASTSVNVMQAANIPNLSKVLVGEAYGYNWDTYDRNWYVTHQVFVENDNLAIHQSTGDQGTCYTLANGTSPGGNSTSLKNIEQVLIDEGGLQMVVPHAMNDRCRQNFLLTKAGNLYLTGQGVADPTTWPPGVPQTAFNNITAGYNIAGPFPMPDFG</sequence>
<reference evidence="1 2" key="1">
    <citation type="submission" date="2013-04" db="EMBL/GenBank/DDBJ databases">
        <title>Complete Genome Sequence of Cronobacter sakazakii Bacteriophage CR8.</title>
        <authorList>
            <person name="Kim Y."/>
            <person name="Shin H."/>
            <person name="Ryu S."/>
        </authorList>
    </citation>
    <scope>NUCLEOTIDE SEQUENCE [LARGE SCALE GENOMIC DNA]</scope>
</reference>
<gene>
    <name evidence="1" type="ORF">CR8_034</name>
</gene>
<evidence type="ECO:0008006" key="3">
    <source>
        <dbReference type="Google" id="ProtNLM"/>
    </source>
</evidence>
<keyword evidence="2" id="KW-1185">Reference proteome</keyword>
<accession>A0A060AGS5</accession>
<dbReference type="EMBL" id="KC954774">
    <property type="protein sequence ID" value="AIA64564.1"/>
    <property type="molecule type" value="Genomic_DNA"/>
</dbReference>
<dbReference type="RefSeq" id="YP_009042271.1">
    <property type="nucleotide sequence ID" value="NC_024354.1"/>
</dbReference>
<dbReference type="KEGG" id="vg:19686785"/>
<dbReference type="SUPFAM" id="SSF50985">
    <property type="entry name" value="RCC1/BLIP-II"/>
    <property type="match status" value="1"/>
</dbReference>
<dbReference type="InterPro" id="IPR009091">
    <property type="entry name" value="RCC1/BLIP-II"/>
</dbReference>
<organism evidence="1 2">
    <name type="scientific">Cronobacter phage CR8</name>
    <dbReference type="NCBI Taxonomy" id="1327934"/>
    <lineage>
        <taxon>Viruses</taxon>
        <taxon>Duplodnaviria</taxon>
        <taxon>Heunggongvirae</taxon>
        <taxon>Uroviricota</taxon>
        <taxon>Caudoviricetes</taxon>
        <taxon>Vequintavirinae</taxon>
        <taxon>Certrevirus</taxon>
        <taxon>Certrevirus CR8</taxon>
    </lineage>
</organism>
<evidence type="ECO:0000313" key="1">
    <source>
        <dbReference type="EMBL" id="AIA64564.1"/>
    </source>
</evidence>
<dbReference type="Proteomes" id="UP000026984">
    <property type="component" value="Segment"/>
</dbReference>
<evidence type="ECO:0000313" key="2">
    <source>
        <dbReference type="Proteomes" id="UP000026984"/>
    </source>
</evidence>
<proteinExistence type="predicted"/>
<protein>
    <recommendedName>
        <fullName evidence="3">DNA condensation protein</fullName>
    </recommendedName>
</protein>